<organism evidence="1 2">
    <name type="scientific">Mycena pura</name>
    <dbReference type="NCBI Taxonomy" id="153505"/>
    <lineage>
        <taxon>Eukaryota</taxon>
        <taxon>Fungi</taxon>
        <taxon>Dikarya</taxon>
        <taxon>Basidiomycota</taxon>
        <taxon>Agaricomycotina</taxon>
        <taxon>Agaricomycetes</taxon>
        <taxon>Agaricomycetidae</taxon>
        <taxon>Agaricales</taxon>
        <taxon>Marasmiineae</taxon>
        <taxon>Mycenaceae</taxon>
        <taxon>Mycena</taxon>
    </lineage>
</organism>
<gene>
    <name evidence="1" type="ORF">GGX14DRAFT_658454</name>
</gene>
<evidence type="ECO:0000313" key="1">
    <source>
        <dbReference type="EMBL" id="KAJ7223534.1"/>
    </source>
</evidence>
<proteinExistence type="predicted"/>
<reference evidence="1" key="1">
    <citation type="submission" date="2023-03" db="EMBL/GenBank/DDBJ databases">
        <title>Massive genome expansion in bonnet fungi (Mycena s.s.) driven by repeated elements and novel gene families across ecological guilds.</title>
        <authorList>
            <consortium name="Lawrence Berkeley National Laboratory"/>
            <person name="Harder C.B."/>
            <person name="Miyauchi S."/>
            <person name="Viragh M."/>
            <person name="Kuo A."/>
            <person name="Thoen E."/>
            <person name="Andreopoulos B."/>
            <person name="Lu D."/>
            <person name="Skrede I."/>
            <person name="Drula E."/>
            <person name="Henrissat B."/>
            <person name="Morin E."/>
            <person name="Kohler A."/>
            <person name="Barry K."/>
            <person name="LaButti K."/>
            <person name="Morin E."/>
            <person name="Salamov A."/>
            <person name="Lipzen A."/>
            <person name="Mereny Z."/>
            <person name="Hegedus B."/>
            <person name="Baldrian P."/>
            <person name="Stursova M."/>
            <person name="Weitz H."/>
            <person name="Taylor A."/>
            <person name="Grigoriev I.V."/>
            <person name="Nagy L.G."/>
            <person name="Martin F."/>
            <person name="Kauserud H."/>
        </authorList>
    </citation>
    <scope>NUCLEOTIDE SEQUENCE</scope>
    <source>
        <strain evidence="1">9144</strain>
    </source>
</reference>
<dbReference type="AlphaFoldDB" id="A0AAD7E1H6"/>
<accession>A0AAD7E1H6</accession>
<comment type="caution">
    <text evidence="1">The sequence shown here is derived from an EMBL/GenBank/DDBJ whole genome shotgun (WGS) entry which is preliminary data.</text>
</comment>
<keyword evidence="2" id="KW-1185">Reference proteome</keyword>
<sequence length="137" mass="15274">MRIANATTIVYKPFISLFNLTEPIVTDPDVRGIENYNSLAALELRAAGISATLRLEFKNGPDQARIQDSEDVWADGRGAVRVAVAVRGITVTFSSKTASDLFPKRAPPYDFWIRDYQDARLSPEDYGRNRIRNAGDP</sequence>
<protein>
    <submittedName>
        <fullName evidence="1">Uncharacterized protein</fullName>
    </submittedName>
</protein>
<name>A0AAD7E1H6_9AGAR</name>
<dbReference type="Proteomes" id="UP001219525">
    <property type="component" value="Unassembled WGS sequence"/>
</dbReference>
<evidence type="ECO:0000313" key="2">
    <source>
        <dbReference type="Proteomes" id="UP001219525"/>
    </source>
</evidence>
<dbReference type="EMBL" id="JARJCW010000006">
    <property type="protein sequence ID" value="KAJ7223534.1"/>
    <property type="molecule type" value="Genomic_DNA"/>
</dbReference>